<evidence type="ECO:0000313" key="14">
    <source>
        <dbReference type="EMBL" id="MQL88786.1"/>
    </source>
</evidence>
<dbReference type="GO" id="GO:0004497">
    <property type="term" value="F:monooxygenase activity"/>
    <property type="evidence" value="ECO:0007669"/>
    <property type="project" value="UniProtKB-KW"/>
</dbReference>
<proteinExistence type="inferred from homology"/>
<dbReference type="Gene3D" id="1.10.630.10">
    <property type="entry name" value="Cytochrome P450"/>
    <property type="match status" value="1"/>
</dbReference>
<keyword evidence="7" id="KW-1133">Transmembrane helix</keyword>
<dbReference type="PRINTS" id="PR00385">
    <property type="entry name" value="P450"/>
</dbReference>
<evidence type="ECO:0000256" key="2">
    <source>
        <dbReference type="ARBA" id="ARBA00004370"/>
    </source>
</evidence>
<evidence type="ECO:0000256" key="10">
    <source>
        <dbReference type="ARBA" id="ARBA00023033"/>
    </source>
</evidence>
<dbReference type="Pfam" id="PF00067">
    <property type="entry name" value="p450"/>
    <property type="match status" value="1"/>
</dbReference>
<dbReference type="GO" id="GO:0016125">
    <property type="term" value="P:sterol metabolic process"/>
    <property type="evidence" value="ECO:0007669"/>
    <property type="project" value="TreeGrafter"/>
</dbReference>
<keyword evidence="6 12" id="KW-0479">Metal-binding</keyword>
<dbReference type="SUPFAM" id="SSF48264">
    <property type="entry name" value="Cytochrome P450"/>
    <property type="match status" value="1"/>
</dbReference>
<evidence type="ECO:0000256" key="3">
    <source>
        <dbReference type="ARBA" id="ARBA00010617"/>
    </source>
</evidence>
<evidence type="ECO:0000256" key="5">
    <source>
        <dbReference type="ARBA" id="ARBA00022692"/>
    </source>
</evidence>
<dbReference type="PANTHER" id="PTHR24286:SF11">
    <property type="entry name" value="CYTOCHROME P450, FAMILY 87, SUBFAMILY A, POLYPEPTIDE 2"/>
    <property type="match status" value="1"/>
</dbReference>
<keyword evidence="9 12" id="KW-0408">Iron</keyword>
<dbReference type="GO" id="GO:0016132">
    <property type="term" value="P:brassinosteroid biosynthetic process"/>
    <property type="evidence" value="ECO:0007669"/>
    <property type="project" value="TreeGrafter"/>
</dbReference>
<evidence type="ECO:0000256" key="12">
    <source>
        <dbReference type="PIRSR" id="PIRSR602401-1"/>
    </source>
</evidence>
<accession>A0A843V127</accession>
<feature type="binding site" description="axial binding residue" evidence="12">
    <location>
        <position position="426"/>
    </location>
    <ligand>
        <name>heme</name>
        <dbReference type="ChEBI" id="CHEBI:30413"/>
    </ligand>
    <ligandPart>
        <name>Fe</name>
        <dbReference type="ChEBI" id="CHEBI:18248"/>
    </ligandPart>
</feature>
<dbReference type="InterPro" id="IPR036396">
    <property type="entry name" value="Cyt_P450_sf"/>
</dbReference>
<evidence type="ECO:0000313" key="15">
    <source>
        <dbReference type="Proteomes" id="UP000652761"/>
    </source>
</evidence>
<reference evidence="14" key="1">
    <citation type="submission" date="2017-07" db="EMBL/GenBank/DDBJ databases">
        <title>Taro Niue Genome Assembly and Annotation.</title>
        <authorList>
            <person name="Atibalentja N."/>
            <person name="Keating K."/>
            <person name="Fields C.J."/>
        </authorList>
    </citation>
    <scope>NUCLEOTIDE SEQUENCE</scope>
    <source>
        <strain evidence="14">Niue_2</strain>
        <tissue evidence="14">Leaf</tissue>
    </source>
</reference>
<keyword evidence="5" id="KW-0812">Transmembrane</keyword>
<comment type="cofactor">
    <cofactor evidence="1 12">
        <name>heme</name>
        <dbReference type="ChEBI" id="CHEBI:30413"/>
    </cofactor>
</comment>
<dbReference type="GO" id="GO:0016020">
    <property type="term" value="C:membrane"/>
    <property type="evidence" value="ECO:0007669"/>
    <property type="project" value="UniProtKB-SubCell"/>
</dbReference>
<keyword evidence="15" id="KW-1185">Reference proteome</keyword>
<evidence type="ECO:0000256" key="4">
    <source>
        <dbReference type="ARBA" id="ARBA00022617"/>
    </source>
</evidence>
<dbReference type="PANTHER" id="PTHR24286">
    <property type="entry name" value="CYTOCHROME P450 26"/>
    <property type="match status" value="1"/>
</dbReference>
<keyword evidence="10 13" id="KW-0503">Monooxygenase</keyword>
<comment type="subcellular location">
    <subcellularLocation>
        <location evidence="2">Membrane</location>
    </subcellularLocation>
</comment>
<keyword evidence="4 12" id="KW-0349">Heme</keyword>
<dbReference type="GO" id="GO:0016705">
    <property type="term" value="F:oxidoreductase activity, acting on paired donors, with incorporation or reduction of molecular oxygen"/>
    <property type="evidence" value="ECO:0007669"/>
    <property type="project" value="InterPro"/>
</dbReference>
<dbReference type="GO" id="GO:0010268">
    <property type="term" value="P:brassinosteroid homeostasis"/>
    <property type="evidence" value="ECO:0007669"/>
    <property type="project" value="TreeGrafter"/>
</dbReference>
<dbReference type="CDD" id="cd11043">
    <property type="entry name" value="CYP90-like"/>
    <property type="match status" value="1"/>
</dbReference>
<dbReference type="InterPro" id="IPR002401">
    <property type="entry name" value="Cyt_P450_E_grp-I"/>
</dbReference>
<evidence type="ECO:0000256" key="8">
    <source>
        <dbReference type="ARBA" id="ARBA00023002"/>
    </source>
</evidence>
<gene>
    <name evidence="14" type="ORF">Taro_021364</name>
</gene>
<dbReference type="EMBL" id="NMUH01001090">
    <property type="protein sequence ID" value="MQL88786.1"/>
    <property type="molecule type" value="Genomic_DNA"/>
</dbReference>
<comment type="similarity">
    <text evidence="3 13">Belongs to the cytochrome P450 family.</text>
</comment>
<evidence type="ECO:0000256" key="1">
    <source>
        <dbReference type="ARBA" id="ARBA00001971"/>
    </source>
</evidence>
<dbReference type="FunFam" id="1.10.630.10:FF:000020">
    <property type="entry name" value="Cytochrome P450 family protein"/>
    <property type="match status" value="1"/>
</dbReference>
<evidence type="ECO:0000256" key="6">
    <source>
        <dbReference type="ARBA" id="ARBA00022723"/>
    </source>
</evidence>
<dbReference type="GO" id="GO:0020037">
    <property type="term" value="F:heme binding"/>
    <property type="evidence" value="ECO:0007669"/>
    <property type="project" value="InterPro"/>
</dbReference>
<organism evidence="14 15">
    <name type="scientific">Colocasia esculenta</name>
    <name type="common">Wild taro</name>
    <name type="synonym">Arum esculentum</name>
    <dbReference type="NCBI Taxonomy" id="4460"/>
    <lineage>
        <taxon>Eukaryota</taxon>
        <taxon>Viridiplantae</taxon>
        <taxon>Streptophyta</taxon>
        <taxon>Embryophyta</taxon>
        <taxon>Tracheophyta</taxon>
        <taxon>Spermatophyta</taxon>
        <taxon>Magnoliopsida</taxon>
        <taxon>Liliopsida</taxon>
        <taxon>Araceae</taxon>
        <taxon>Aroideae</taxon>
        <taxon>Colocasieae</taxon>
        <taxon>Colocasia</taxon>
    </lineage>
</organism>
<dbReference type="OrthoDB" id="1372046at2759"/>
<name>A0A843V127_COLES</name>
<evidence type="ECO:0000256" key="7">
    <source>
        <dbReference type="ARBA" id="ARBA00022989"/>
    </source>
</evidence>
<comment type="caution">
    <text evidence="14">The sequence shown here is derived from an EMBL/GenBank/DDBJ whole genome shotgun (WGS) entry which is preliminary data.</text>
</comment>
<sequence length="479" mass="54522">MWHAALCIGALLVITCLVRWVYRWRNPPCNGRLPPGSMGLPLLGETLQFFAPNTTSEVSPFVRQRVQRYGPIFKTSLVGRPVVVSTDPEFNQLVFLREGKLFQSWYPDTFTEIFGRQNVGSLHGFMYKYLKSLVLKLFGPENLRERLFHEVADAARASLASWAAQPSVELKDAIATMIFNLSAKKLISYDPSKSTENLKENFVAFIKGLISFPVDIPGTSFNKCMQGRKKAMRLLEGILRERRTSPERRGNSDFFDVVLEELGKEKTLLTEAIALDLMFVLLFASFETTSLAMTMAVKLLTDHPAVLQKLTEEHEAIINKREDPTSFRLTWEEYKSMAFTSQVINETVRLTNIVPAIFRRALKDVQIRGYTIPAGWAVMVCPTAVHLNPEIYKDPLAFNPWRWKEESDSSGMHKNFMAFGGGMRFCVGTDFTKMEMAVFLHYLVINYRWKAIKGGNTIRTPGLSFPDGFHVQLFNKTLK</sequence>
<protein>
    <recommendedName>
        <fullName evidence="16">Cytochrome P450 87A3</fullName>
    </recommendedName>
</protein>
<dbReference type="Proteomes" id="UP000652761">
    <property type="component" value="Unassembled WGS sequence"/>
</dbReference>
<dbReference type="AlphaFoldDB" id="A0A843V127"/>
<keyword evidence="8 13" id="KW-0560">Oxidoreductase</keyword>
<evidence type="ECO:0000256" key="11">
    <source>
        <dbReference type="ARBA" id="ARBA00023136"/>
    </source>
</evidence>
<dbReference type="GO" id="GO:0005506">
    <property type="term" value="F:iron ion binding"/>
    <property type="evidence" value="ECO:0007669"/>
    <property type="project" value="InterPro"/>
</dbReference>
<keyword evidence="11" id="KW-0472">Membrane</keyword>
<evidence type="ECO:0000256" key="13">
    <source>
        <dbReference type="RuleBase" id="RU000461"/>
    </source>
</evidence>
<evidence type="ECO:0008006" key="16">
    <source>
        <dbReference type="Google" id="ProtNLM"/>
    </source>
</evidence>
<dbReference type="PRINTS" id="PR00463">
    <property type="entry name" value="EP450I"/>
</dbReference>
<dbReference type="InterPro" id="IPR001128">
    <property type="entry name" value="Cyt_P450"/>
</dbReference>
<dbReference type="PROSITE" id="PS00086">
    <property type="entry name" value="CYTOCHROME_P450"/>
    <property type="match status" value="1"/>
</dbReference>
<dbReference type="InterPro" id="IPR017972">
    <property type="entry name" value="Cyt_P450_CS"/>
</dbReference>
<evidence type="ECO:0000256" key="9">
    <source>
        <dbReference type="ARBA" id="ARBA00023004"/>
    </source>
</evidence>